<organism evidence="4">
    <name type="scientific">sediment metagenome</name>
    <dbReference type="NCBI Taxonomy" id="749907"/>
    <lineage>
        <taxon>unclassified sequences</taxon>
        <taxon>metagenomes</taxon>
        <taxon>ecological metagenomes</taxon>
    </lineage>
</organism>
<proteinExistence type="predicted"/>
<dbReference type="PANTHER" id="PTHR42794">
    <property type="entry name" value="HEMIN IMPORT ATP-BINDING PROTEIN HMUV"/>
    <property type="match status" value="1"/>
</dbReference>
<evidence type="ECO:0000256" key="1">
    <source>
        <dbReference type="ARBA" id="ARBA00022448"/>
    </source>
</evidence>
<evidence type="ECO:0000313" key="4">
    <source>
        <dbReference type="EMBL" id="EFK97500.1"/>
    </source>
</evidence>
<feature type="domain" description="ABC transporter" evidence="3">
    <location>
        <begin position="4"/>
        <end position="35"/>
    </location>
</feature>
<protein>
    <submittedName>
        <fullName evidence="4">ABC transporter related protein</fullName>
    </submittedName>
</protein>
<dbReference type="EMBL" id="ADZX01000153">
    <property type="protein sequence ID" value="EFK97500.1"/>
    <property type="molecule type" value="Genomic_DNA"/>
</dbReference>
<gene>
    <name evidence="4" type="ORF">LDC_0459</name>
</gene>
<dbReference type="Pfam" id="PF00005">
    <property type="entry name" value="ABC_tran"/>
    <property type="match status" value="1"/>
</dbReference>
<comment type="caution">
    <text evidence="4">The sequence shown here is derived from an EMBL/GenBank/DDBJ whole genome shotgun (WGS) entry which is preliminary data.</text>
</comment>
<dbReference type="Gene3D" id="3.40.50.300">
    <property type="entry name" value="P-loop containing nucleotide triphosphate hydrolases"/>
    <property type="match status" value="1"/>
</dbReference>
<accession>D9PG14</accession>
<name>D9PG14_9ZZZZ</name>
<reference evidence="4" key="1">
    <citation type="submission" date="2010-07" db="EMBL/GenBank/DDBJ databases">
        <authorList>
            <consortium name="CONSOLIDER consortium CSD2007-00005"/>
            <person name="Guazzaroni M.-E."/>
            <person name="Richter M."/>
            <person name="Garcia-Salamanca A."/>
            <person name="Yarza P."/>
            <person name="Ferrer M."/>
        </authorList>
    </citation>
    <scope>NUCLEOTIDE SEQUENCE</scope>
</reference>
<dbReference type="AlphaFoldDB" id="D9PG14"/>
<dbReference type="GO" id="GO:0016887">
    <property type="term" value="F:ATP hydrolysis activity"/>
    <property type="evidence" value="ECO:0007669"/>
    <property type="project" value="InterPro"/>
</dbReference>
<feature type="non-terminal residue" evidence="4">
    <location>
        <position position="1"/>
    </location>
</feature>
<reference evidence="4" key="2">
    <citation type="journal article" date="2011" name="Microb. Ecol.">
        <title>Taxonomic and Functional Metagenomic Profiling of the Microbial Community in the Anoxic Sediment of a Sub-saline Shallow Lake (Laguna de Carrizo, Central Spain).</title>
        <authorList>
            <person name="Ferrer M."/>
            <person name="Guazzaroni M.E."/>
            <person name="Richter M."/>
            <person name="Garcia-Salamanca A."/>
            <person name="Yarza P."/>
            <person name="Suarez-Suarez A."/>
            <person name="Solano J."/>
            <person name="Alcaide M."/>
            <person name="van Dillewijn P."/>
            <person name="Molina-Henares M.A."/>
            <person name="Lopez-Cortes N."/>
            <person name="Al-Ramahi Y."/>
            <person name="Guerrero C."/>
            <person name="Acosta A."/>
            <person name="de Eugenio L.I."/>
            <person name="Martinez V."/>
            <person name="Marques S."/>
            <person name="Rojo F."/>
            <person name="Santero E."/>
            <person name="Genilloud O."/>
            <person name="Perez-Perez J."/>
            <person name="Rossello-Mora R."/>
            <person name="Ramos J.L."/>
        </authorList>
    </citation>
    <scope>NUCLEOTIDE SEQUENCE</scope>
</reference>
<evidence type="ECO:0000259" key="3">
    <source>
        <dbReference type="Pfam" id="PF00005"/>
    </source>
</evidence>
<keyword evidence="1" id="KW-0813">Transport</keyword>
<dbReference type="PANTHER" id="PTHR42794:SF1">
    <property type="entry name" value="HEMIN IMPORT ATP-BINDING PROTEIN HMUV"/>
    <property type="match status" value="1"/>
</dbReference>
<keyword evidence="2" id="KW-1278">Translocase</keyword>
<dbReference type="SUPFAM" id="SSF52540">
    <property type="entry name" value="P-loop containing nucleoside triphosphate hydrolases"/>
    <property type="match status" value="1"/>
</dbReference>
<dbReference type="InterPro" id="IPR003439">
    <property type="entry name" value="ABC_transporter-like_ATP-bd"/>
</dbReference>
<sequence>ARRLSELSGGERQRVLLARALAVGSPLLLLDEPTTHLDAPHQRALLRSLAARARSGAAVLSVLHDVTLALAADRVLVMDQGRLVADGAPADTALRSALVAVFGAAFSVERVVSPTGTRWVALPTL</sequence>
<dbReference type="InterPro" id="IPR027417">
    <property type="entry name" value="P-loop_NTPase"/>
</dbReference>
<evidence type="ECO:0000256" key="2">
    <source>
        <dbReference type="ARBA" id="ARBA00022967"/>
    </source>
</evidence>
<dbReference type="GO" id="GO:0005524">
    <property type="term" value="F:ATP binding"/>
    <property type="evidence" value="ECO:0007669"/>
    <property type="project" value="InterPro"/>
</dbReference>